<dbReference type="Gene3D" id="3.40.50.150">
    <property type="entry name" value="Vaccinia Virus protein VP39"/>
    <property type="match status" value="1"/>
</dbReference>
<dbReference type="GO" id="GO:0004719">
    <property type="term" value="F:protein-L-isoaspartate (D-aspartate) O-methyltransferase activity"/>
    <property type="evidence" value="ECO:0007669"/>
    <property type="project" value="UniProtKB-EC"/>
</dbReference>
<evidence type="ECO:0000256" key="2">
    <source>
        <dbReference type="ARBA" id="ARBA00005369"/>
    </source>
</evidence>
<proteinExistence type="inferred from homology"/>
<evidence type="ECO:0000256" key="7">
    <source>
        <dbReference type="ARBA" id="ARBA00022691"/>
    </source>
</evidence>
<dbReference type="OrthoDB" id="73890at2759"/>
<dbReference type="STRING" id="5627.A0A1C7LVF3"/>
<dbReference type="GO" id="GO:0032259">
    <property type="term" value="P:methylation"/>
    <property type="evidence" value="ECO:0007669"/>
    <property type="project" value="UniProtKB-KW"/>
</dbReference>
<dbReference type="AlphaFoldDB" id="A0A1C7LVF3"/>
<comment type="similarity">
    <text evidence="2">Belongs to the methyltransferase superfamily. L-isoaspartyl/D-aspartyl protein methyltransferase family.</text>
</comment>
<keyword evidence="6" id="KW-0808">Transferase</keyword>
<dbReference type="InterPro" id="IPR029063">
    <property type="entry name" value="SAM-dependent_MTases_sf"/>
</dbReference>
<dbReference type="InterPro" id="IPR000682">
    <property type="entry name" value="PCMT"/>
</dbReference>
<keyword evidence="9" id="KW-1185">Reference proteome</keyword>
<gene>
    <name evidence="8" type="primary">pcm2</name>
    <name evidence="8" type="ORF">A0H81_12312</name>
</gene>
<protein>
    <recommendedName>
        <fullName evidence="3">protein-L-isoaspartate(D-aspartate) O-methyltransferase</fullName>
        <ecNumber evidence="3">2.1.1.77</ecNumber>
    </recommendedName>
</protein>
<dbReference type="PANTHER" id="PTHR11579">
    <property type="entry name" value="PROTEIN-L-ISOASPARTATE O-METHYLTRANSFERASE"/>
    <property type="match status" value="1"/>
</dbReference>
<dbReference type="EMBL" id="LUGG01000023">
    <property type="protein sequence ID" value="OBZ67959.1"/>
    <property type="molecule type" value="Genomic_DNA"/>
</dbReference>
<evidence type="ECO:0000256" key="6">
    <source>
        <dbReference type="ARBA" id="ARBA00022679"/>
    </source>
</evidence>
<organism evidence="8 9">
    <name type="scientific">Grifola frondosa</name>
    <name type="common">Maitake</name>
    <name type="synonym">Polyporus frondosus</name>
    <dbReference type="NCBI Taxonomy" id="5627"/>
    <lineage>
        <taxon>Eukaryota</taxon>
        <taxon>Fungi</taxon>
        <taxon>Dikarya</taxon>
        <taxon>Basidiomycota</taxon>
        <taxon>Agaricomycotina</taxon>
        <taxon>Agaricomycetes</taxon>
        <taxon>Polyporales</taxon>
        <taxon>Grifolaceae</taxon>
        <taxon>Grifola</taxon>
    </lineage>
</organism>
<accession>A0A1C7LVF3</accession>
<dbReference type="PANTHER" id="PTHR11579:SF0">
    <property type="entry name" value="PROTEIN-L-ISOASPARTATE(D-ASPARTATE) O-METHYLTRANSFERASE"/>
    <property type="match status" value="1"/>
</dbReference>
<evidence type="ECO:0000256" key="3">
    <source>
        <dbReference type="ARBA" id="ARBA00011890"/>
    </source>
</evidence>
<evidence type="ECO:0000256" key="1">
    <source>
        <dbReference type="ARBA" id="ARBA00004496"/>
    </source>
</evidence>
<comment type="subcellular location">
    <subcellularLocation>
        <location evidence="1">Cytoplasm</location>
    </subcellularLocation>
</comment>
<keyword evidence="5" id="KW-0489">Methyltransferase</keyword>
<dbReference type="GO" id="GO:0005737">
    <property type="term" value="C:cytoplasm"/>
    <property type="evidence" value="ECO:0007669"/>
    <property type="project" value="UniProtKB-SubCell"/>
</dbReference>
<keyword evidence="7" id="KW-0949">S-adenosyl-L-methionine</keyword>
<dbReference type="Proteomes" id="UP000092993">
    <property type="component" value="Unassembled WGS sequence"/>
</dbReference>
<keyword evidence="4" id="KW-0963">Cytoplasm</keyword>
<evidence type="ECO:0000313" key="8">
    <source>
        <dbReference type="EMBL" id="OBZ67959.1"/>
    </source>
</evidence>
<sequence>MRRKTSSQFLKPGARVLDVGSGSGYLCAIFYHLVAGDPKVTGAGKVVGIEHIPQLVEWSVGNLRKDGLGTAVDEGRIEMVAGDGRQGYAKEDVPVRRTKALVEQLARPGRMFIPVGIGSQQIIQDEEGRVTETTPFNVMQK</sequence>
<evidence type="ECO:0000313" key="9">
    <source>
        <dbReference type="Proteomes" id="UP000092993"/>
    </source>
</evidence>
<dbReference type="Pfam" id="PF01135">
    <property type="entry name" value="PCMT"/>
    <property type="match status" value="1"/>
</dbReference>
<dbReference type="SUPFAM" id="SSF53335">
    <property type="entry name" value="S-adenosyl-L-methionine-dependent methyltransferases"/>
    <property type="match status" value="1"/>
</dbReference>
<comment type="caution">
    <text evidence="8">The sequence shown here is derived from an EMBL/GenBank/DDBJ whole genome shotgun (WGS) entry which is preliminary data.</text>
</comment>
<name>A0A1C7LVF3_GRIFR</name>
<evidence type="ECO:0000256" key="5">
    <source>
        <dbReference type="ARBA" id="ARBA00022603"/>
    </source>
</evidence>
<dbReference type="EC" id="2.1.1.77" evidence="3"/>
<evidence type="ECO:0000256" key="4">
    <source>
        <dbReference type="ARBA" id="ARBA00022490"/>
    </source>
</evidence>
<reference evidence="8 9" key="1">
    <citation type="submission" date="2016-03" db="EMBL/GenBank/DDBJ databases">
        <title>Whole genome sequencing of Grifola frondosa 9006-11.</title>
        <authorList>
            <person name="Min B."/>
            <person name="Park H."/>
            <person name="Kim J.-G."/>
            <person name="Cho H."/>
            <person name="Oh Y.-L."/>
            <person name="Kong W.-S."/>
            <person name="Choi I.-G."/>
        </authorList>
    </citation>
    <scope>NUCLEOTIDE SEQUENCE [LARGE SCALE GENOMIC DNA]</scope>
    <source>
        <strain evidence="8 9">9006-11</strain>
    </source>
</reference>